<evidence type="ECO:0000256" key="1">
    <source>
        <dbReference type="SAM" id="Phobius"/>
    </source>
</evidence>
<dbReference type="AlphaFoldDB" id="A0ABD0NQP6"/>
<dbReference type="EMBL" id="JAMKFB020000021">
    <property type="protein sequence ID" value="KAL0163471.1"/>
    <property type="molecule type" value="Genomic_DNA"/>
</dbReference>
<accession>A0ABD0NQP6</accession>
<gene>
    <name evidence="2" type="ORF">M9458_042867</name>
</gene>
<keyword evidence="1" id="KW-0812">Transmembrane</keyword>
<protein>
    <submittedName>
        <fullName evidence="2">Uncharacterized protein</fullName>
    </submittedName>
</protein>
<keyword evidence="3" id="KW-1185">Reference proteome</keyword>
<keyword evidence="1" id="KW-0472">Membrane</keyword>
<evidence type="ECO:0000313" key="2">
    <source>
        <dbReference type="EMBL" id="KAL0163471.1"/>
    </source>
</evidence>
<feature type="non-terminal residue" evidence="2">
    <location>
        <position position="1"/>
    </location>
</feature>
<feature type="non-terminal residue" evidence="2">
    <location>
        <position position="51"/>
    </location>
</feature>
<keyword evidence="1" id="KW-1133">Transmembrane helix</keyword>
<organism evidence="2 3">
    <name type="scientific">Cirrhinus mrigala</name>
    <name type="common">Mrigala</name>
    <dbReference type="NCBI Taxonomy" id="683832"/>
    <lineage>
        <taxon>Eukaryota</taxon>
        <taxon>Metazoa</taxon>
        <taxon>Chordata</taxon>
        <taxon>Craniata</taxon>
        <taxon>Vertebrata</taxon>
        <taxon>Euteleostomi</taxon>
        <taxon>Actinopterygii</taxon>
        <taxon>Neopterygii</taxon>
        <taxon>Teleostei</taxon>
        <taxon>Ostariophysi</taxon>
        <taxon>Cypriniformes</taxon>
        <taxon>Cyprinidae</taxon>
        <taxon>Labeoninae</taxon>
        <taxon>Labeonini</taxon>
        <taxon>Cirrhinus</taxon>
    </lineage>
</organism>
<proteinExistence type="predicted"/>
<comment type="caution">
    <text evidence="2">The sequence shown here is derived from an EMBL/GenBank/DDBJ whole genome shotgun (WGS) entry which is preliminary data.</text>
</comment>
<reference evidence="2 3" key="1">
    <citation type="submission" date="2024-05" db="EMBL/GenBank/DDBJ databases">
        <title>Genome sequencing and assembly of Indian major carp, Cirrhinus mrigala (Hamilton, 1822).</title>
        <authorList>
            <person name="Mohindra V."/>
            <person name="Chowdhury L.M."/>
            <person name="Lal K."/>
            <person name="Jena J.K."/>
        </authorList>
    </citation>
    <scope>NUCLEOTIDE SEQUENCE [LARGE SCALE GENOMIC DNA]</scope>
    <source>
        <strain evidence="2">CM1030</strain>
        <tissue evidence="2">Blood</tissue>
    </source>
</reference>
<evidence type="ECO:0000313" key="3">
    <source>
        <dbReference type="Proteomes" id="UP001529510"/>
    </source>
</evidence>
<name>A0ABD0NQP6_CIRMR</name>
<feature type="transmembrane region" description="Helical" evidence="1">
    <location>
        <begin position="21"/>
        <end position="45"/>
    </location>
</feature>
<dbReference type="Proteomes" id="UP001529510">
    <property type="component" value="Unassembled WGS sequence"/>
</dbReference>
<sequence>SVVIDEESAQKLYKVVTEANVIVNIPFIVISVGILLGIIFIVFICRQQTPP</sequence>